<evidence type="ECO:0000256" key="1">
    <source>
        <dbReference type="ARBA" id="ARBA00004271"/>
    </source>
</evidence>
<evidence type="ECO:0000256" key="5">
    <source>
        <dbReference type="ARBA" id="ARBA00023591"/>
    </source>
</evidence>
<evidence type="ECO:0000313" key="8">
    <source>
        <dbReference type="Proteomes" id="UP000807159"/>
    </source>
</evidence>
<dbReference type="EMBL" id="JACEGQ020000014">
    <property type="protein sequence ID" value="KAH8489134.1"/>
    <property type="molecule type" value="Genomic_DNA"/>
</dbReference>
<comment type="subcellular location">
    <subcellularLocation>
        <location evidence="1">Secreted</location>
        <location evidence="1">Extracellular space</location>
        <location evidence="1">Apoplast</location>
    </subcellularLocation>
</comment>
<evidence type="ECO:0000256" key="6">
    <source>
        <dbReference type="SAM" id="Phobius"/>
    </source>
</evidence>
<dbReference type="PANTHER" id="PTHR31279:SF58">
    <property type="entry name" value="PROTEIN EXORDIUM-LIKE 2"/>
    <property type="match status" value="1"/>
</dbReference>
<sequence>MNSASSSLVFIKGHHQTLFKTQTCSSTKTQNLKPRMAKMLVRSLIFCPFIIVNTLALSAWSYGLNQSRNRPSSLATTSTTVAYHGGPLLTRPSGINIYLIWYGAFSSKDRTTITDFFASFSPKGLVPHQEPSVSTWWRTVTSYKDKAHTPVSRIVRLVKQVGDPYSLGKNLKRAQIGNLVNNNIVISNKLPVDSNAIYLVLTAKDVSVEKFCMDSCGFHDSVLVTPKGSVIVYAHVGDAVQCPGFCAWPYALPAYGPPGQALVAPNGVGADGMVINIATILAGAATNPFKTGYFQGDILAPLEAVSACPGIFGAGAYPGYPGNLMVDKFSKASYNVYGANGEKFLLPAVWDLVGLTCKVV</sequence>
<dbReference type="GO" id="GO:0048046">
    <property type="term" value="C:apoplast"/>
    <property type="evidence" value="ECO:0007669"/>
    <property type="project" value="UniProtKB-SubCell"/>
</dbReference>
<name>A0A8T2X935_POPDE</name>
<evidence type="ECO:0000313" key="7">
    <source>
        <dbReference type="EMBL" id="KAH8489134.1"/>
    </source>
</evidence>
<dbReference type="Pfam" id="PF04674">
    <property type="entry name" value="Phi_1"/>
    <property type="match status" value="1"/>
</dbReference>
<keyword evidence="6" id="KW-0472">Membrane</keyword>
<dbReference type="AlphaFoldDB" id="A0A8T2X935"/>
<dbReference type="Proteomes" id="UP000807159">
    <property type="component" value="Chromosome 14"/>
</dbReference>
<accession>A0A8T2X935</accession>
<keyword evidence="3" id="KW-0964">Secreted</keyword>
<keyword evidence="8" id="KW-1185">Reference proteome</keyword>
<keyword evidence="4" id="KW-0732">Signal</keyword>
<feature type="transmembrane region" description="Helical" evidence="6">
    <location>
        <begin position="40"/>
        <end position="62"/>
    </location>
</feature>
<keyword evidence="2" id="KW-0052">Apoplast</keyword>
<evidence type="ECO:0000256" key="2">
    <source>
        <dbReference type="ARBA" id="ARBA00022523"/>
    </source>
</evidence>
<comment type="similarity">
    <text evidence="5">Belongs to the EXORDIUM family.</text>
</comment>
<reference evidence="7" key="1">
    <citation type="journal article" date="2021" name="J. Hered.">
        <title>Genome Assembly of Salicaceae Populus deltoides (Eastern Cottonwood) I-69 Based on Nanopore Sequencing and Hi-C Technologies.</title>
        <authorList>
            <person name="Bai S."/>
            <person name="Wu H."/>
            <person name="Zhang J."/>
            <person name="Pan Z."/>
            <person name="Zhao W."/>
            <person name="Li Z."/>
            <person name="Tong C."/>
        </authorList>
    </citation>
    <scope>NUCLEOTIDE SEQUENCE</scope>
    <source>
        <tissue evidence="7">Leaf</tissue>
    </source>
</reference>
<keyword evidence="6" id="KW-0812">Transmembrane</keyword>
<dbReference type="PANTHER" id="PTHR31279">
    <property type="entry name" value="PROTEIN EXORDIUM-LIKE 5"/>
    <property type="match status" value="1"/>
</dbReference>
<comment type="caution">
    <text evidence="7">The sequence shown here is derived from an EMBL/GenBank/DDBJ whole genome shotgun (WGS) entry which is preliminary data.</text>
</comment>
<proteinExistence type="inferred from homology"/>
<organism evidence="7 8">
    <name type="scientific">Populus deltoides</name>
    <name type="common">Eastern poplar</name>
    <name type="synonym">Eastern cottonwood</name>
    <dbReference type="NCBI Taxonomy" id="3696"/>
    <lineage>
        <taxon>Eukaryota</taxon>
        <taxon>Viridiplantae</taxon>
        <taxon>Streptophyta</taxon>
        <taxon>Embryophyta</taxon>
        <taxon>Tracheophyta</taxon>
        <taxon>Spermatophyta</taxon>
        <taxon>Magnoliopsida</taxon>
        <taxon>eudicotyledons</taxon>
        <taxon>Gunneridae</taxon>
        <taxon>Pentapetalae</taxon>
        <taxon>rosids</taxon>
        <taxon>fabids</taxon>
        <taxon>Malpighiales</taxon>
        <taxon>Salicaceae</taxon>
        <taxon>Saliceae</taxon>
        <taxon>Populus</taxon>
    </lineage>
</organism>
<evidence type="ECO:0008006" key="9">
    <source>
        <dbReference type="Google" id="ProtNLM"/>
    </source>
</evidence>
<gene>
    <name evidence="7" type="ORF">H0E87_024684</name>
</gene>
<evidence type="ECO:0000256" key="4">
    <source>
        <dbReference type="ARBA" id="ARBA00022729"/>
    </source>
</evidence>
<dbReference type="InterPro" id="IPR006766">
    <property type="entry name" value="EXORDIUM-like"/>
</dbReference>
<protein>
    <recommendedName>
        <fullName evidence="9">Protein EXORDIUM-like 2</fullName>
    </recommendedName>
</protein>
<keyword evidence="6" id="KW-1133">Transmembrane helix</keyword>
<evidence type="ECO:0000256" key="3">
    <source>
        <dbReference type="ARBA" id="ARBA00022525"/>
    </source>
</evidence>